<reference evidence="2 5" key="2">
    <citation type="submission" date="2019-10" db="EMBL/GenBank/DDBJ databases">
        <title>Prolixibacter strains distinguished by the presence of nitrate reductase genes were adept at nitrate-dependent anaerobic corrosion of metallic iron and carbon steel.</title>
        <authorList>
            <person name="Iino T."/>
            <person name="Shono N."/>
            <person name="Ito K."/>
            <person name="Nakamura R."/>
            <person name="Sueoka K."/>
            <person name="Harayama S."/>
            <person name="Ohkuma M."/>
        </authorList>
    </citation>
    <scope>NUCLEOTIDE SEQUENCE [LARGE SCALE GENOMIC DNA]</scope>
    <source>
        <strain evidence="2 5">MIC1-1</strain>
    </source>
</reference>
<sequence>MVLVKVILLAVALVSLAIFGLAIQIVLKKNGKFPDTHIGHNREMKKRGIYCAQTIDRIEQAKVKKEQKLKNLKLAK</sequence>
<keyword evidence="5" id="KW-1185">Reference proteome</keyword>
<feature type="transmembrane region" description="Helical" evidence="1">
    <location>
        <begin position="6"/>
        <end position="27"/>
    </location>
</feature>
<evidence type="ECO:0000256" key="1">
    <source>
        <dbReference type="SAM" id="Phobius"/>
    </source>
</evidence>
<protein>
    <submittedName>
        <fullName evidence="3">Uncharacterized protein</fullName>
    </submittedName>
</protein>
<comment type="caution">
    <text evidence="3">The sequence shown here is derived from an EMBL/GenBank/DDBJ whole genome shotgun (WGS) entry which is preliminary data.</text>
</comment>
<reference evidence="3 4" key="1">
    <citation type="submission" date="2018-03" db="EMBL/GenBank/DDBJ databases">
        <title>Genomic Encyclopedia of Archaeal and Bacterial Type Strains, Phase II (KMG-II): from individual species to whole genera.</title>
        <authorList>
            <person name="Goeker M."/>
        </authorList>
    </citation>
    <scope>NUCLEOTIDE SEQUENCE [LARGE SCALE GENOMIC DNA]</scope>
    <source>
        <strain evidence="3 4">DSM 27267</strain>
    </source>
</reference>
<dbReference type="RefSeq" id="WP_106540446.1">
    <property type="nucleotide sequence ID" value="NZ_BLAU01000001.1"/>
</dbReference>
<organism evidence="3 4">
    <name type="scientific">Prolixibacter denitrificans</name>
    <dbReference type="NCBI Taxonomy" id="1541063"/>
    <lineage>
        <taxon>Bacteria</taxon>
        <taxon>Pseudomonadati</taxon>
        <taxon>Bacteroidota</taxon>
        <taxon>Bacteroidia</taxon>
        <taxon>Marinilabiliales</taxon>
        <taxon>Prolixibacteraceae</taxon>
        <taxon>Prolixibacter</taxon>
    </lineage>
</organism>
<dbReference type="EMBL" id="BLAU01000001">
    <property type="protein sequence ID" value="GET20016.1"/>
    <property type="molecule type" value="Genomic_DNA"/>
</dbReference>
<keyword evidence="1" id="KW-0472">Membrane</keyword>
<evidence type="ECO:0000313" key="2">
    <source>
        <dbReference type="EMBL" id="GET20016.1"/>
    </source>
</evidence>
<accession>A0A2P8CK96</accession>
<keyword evidence="1" id="KW-0812">Transmembrane</keyword>
<evidence type="ECO:0000313" key="3">
    <source>
        <dbReference type="EMBL" id="PSK85396.1"/>
    </source>
</evidence>
<dbReference type="Proteomes" id="UP000240621">
    <property type="component" value="Unassembled WGS sequence"/>
</dbReference>
<evidence type="ECO:0000313" key="4">
    <source>
        <dbReference type="Proteomes" id="UP000240621"/>
    </source>
</evidence>
<dbReference type="OrthoDB" id="1123156at2"/>
<proteinExistence type="predicted"/>
<dbReference type="Proteomes" id="UP000396862">
    <property type="component" value="Unassembled WGS sequence"/>
</dbReference>
<name>A0A2P8CK96_9BACT</name>
<dbReference type="AlphaFoldDB" id="A0A2P8CK96"/>
<dbReference type="EMBL" id="PYGC01000001">
    <property type="protein sequence ID" value="PSK85396.1"/>
    <property type="molecule type" value="Genomic_DNA"/>
</dbReference>
<keyword evidence="1" id="KW-1133">Transmembrane helix</keyword>
<evidence type="ECO:0000313" key="5">
    <source>
        <dbReference type="Proteomes" id="UP000396862"/>
    </source>
</evidence>
<gene>
    <name evidence="3" type="ORF">CLV93_101352</name>
    <name evidence="2" type="ORF">JCM18694_02620</name>
</gene>